<accession>A0A645IPB1</accession>
<comment type="caution">
    <text evidence="1">The sequence shown here is derived from an EMBL/GenBank/DDBJ whole genome shotgun (WGS) entry which is preliminary data.</text>
</comment>
<gene>
    <name evidence="1" type="ORF">SDC9_199895</name>
</gene>
<reference evidence="1" key="1">
    <citation type="submission" date="2019-08" db="EMBL/GenBank/DDBJ databases">
        <authorList>
            <person name="Kucharzyk K."/>
            <person name="Murdoch R.W."/>
            <person name="Higgins S."/>
            <person name="Loffler F."/>
        </authorList>
    </citation>
    <scope>NUCLEOTIDE SEQUENCE</scope>
</reference>
<protein>
    <submittedName>
        <fullName evidence="1">Uncharacterized protein</fullName>
    </submittedName>
</protein>
<dbReference type="AlphaFoldDB" id="A0A645IPB1"/>
<sequence>MDSYPDLSFLRIIIYHPGKNLSFSLLRFGGTVRLEGTSETCSVHDPEFLFPGEYRDIEKGKYRPRFDPENTGGISGYLHRTNRWRGRRELFPEAHESDEIPGSARGTGILCAGV</sequence>
<proteinExistence type="predicted"/>
<dbReference type="EMBL" id="VSSQ01118146">
    <property type="protein sequence ID" value="MPN52239.1"/>
    <property type="molecule type" value="Genomic_DNA"/>
</dbReference>
<evidence type="ECO:0000313" key="1">
    <source>
        <dbReference type="EMBL" id="MPN52239.1"/>
    </source>
</evidence>
<organism evidence="1">
    <name type="scientific">bioreactor metagenome</name>
    <dbReference type="NCBI Taxonomy" id="1076179"/>
    <lineage>
        <taxon>unclassified sequences</taxon>
        <taxon>metagenomes</taxon>
        <taxon>ecological metagenomes</taxon>
    </lineage>
</organism>
<name>A0A645IPB1_9ZZZZ</name>